<evidence type="ECO:0000313" key="1">
    <source>
        <dbReference type="EMBL" id="KAK9960603.1"/>
    </source>
</evidence>
<reference evidence="1 2" key="1">
    <citation type="submission" date="2024-05" db="EMBL/GenBank/DDBJ databases">
        <title>A high-quality chromosomal-level genome assembly of Topmouth culter (Culter alburnus).</title>
        <authorList>
            <person name="Zhao H."/>
        </authorList>
    </citation>
    <scope>NUCLEOTIDE SEQUENCE [LARGE SCALE GENOMIC DNA]</scope>
    <source>
        <strain evidence="1">CATC2023</strain>
        <tissue evidence="1">Muscle</tissue>
    </source>
</reference>
<proteinExistence type="predicted"/>
<dbReference type="GO" id="GO:0005813">
    <property type="term" value="C:centrosome"/>
    <property type="evidence" value="ECO:0007669"/>
    <property type="project" value="TreeGrafter"/>
</dbReference>
<sequence length="215" mass="24584">MNSVGIQAYGSRCDFHGGGDLPNIRRPLIHQNQAEHLPTFQPVCQSIGQGSMKEETCSTPLRLPPILRKPLSITGLYIPRDNRVYPKRQHKQQSQQAYRKMTFSYQNEHIPAVIRGHQHFGFGGSVLPESVIIEQYYDLTLTKKSNVRLNDQLVPKPTDIDMSKKMIKVDIPREHPYSSHIPRYPAIFPSYRSLPVQPSSASAPVVVWRHHQRSK</sequence>
<dbReference type="Proteomes" id="UP001479290">
    <property type="component" value="Unassembled WGS sequence"/>
</dbReference>
<protein>
    <submittedName>
        <fullName evidence="1">Uncharacterized protein</fullName>
    </submittedName>
</protein>
<evidence type="ECO:0000313" key="2">
    <source>
        <dbReference type="Proteomes" id="UP001479290"/>
    </source>
</evidence>
<keyword evidence="2" id="KW-1185">Reference proteome</keyword>
<dbReference type="InterPro" id="IPR027886">
    <property type="entry name" value="SPMIP4"/>
</dbReference>
<dbReference type="Pfam" id="PF15093">
    <property type="entry name" value="SPMIP4-like"/>
    <property type="match status" value="1"/>
</dbReference>
<name>A0AAW1ZIA6_CULAL</name>
<organism evidence="1 2">
    <name type="scientific">Culter alburnus</name>
    <name type="common">Topmouth culter</name>
    <dbReference type="NCBI Taxonomy" id="194366"/>
    <lineage>
        <taxon>Eukaryota</taxon>
        <taxon>Metazoa</taxon>
        <taxon>Chordata</taxon>
        <taxon>Craniata</taxon>
        <taxon>Vertebrata</taxon>
        <taxon>Euteleostomi</taxon>
        <taxon>Actinopterygii</taxon>
        <taxon>Neopterygii</taxon>
        <taxon>Teleostei</taxon>
        <taxon>Ostariophysi</taxon>
        <taxon>Cypriniformes</taxon>
        <taxon>Xenocyprididae</taxon>
        <taxon>Xenocypridinae</taxon>
        <taxon>Culter</taxon>
    </lineage>
</organism>
<dbReference type="AlphaFoldDB" id="A0AAW1ZIA6"/>
<dbReference type="EMBL" id="JAWDJR010000016">
    <property type="protein sequence ID" value="KAK9960603.1"/>
    <property type="molecule type" value="Genomic_DNA"/>
</dbReference>
<dbReference type="PANTHER" id="PTHR31393:SF2">
    <property type="entry name" value="CHROMOSOME 7 OPEN READING FRAME 31"/>
    <property type="match status" value="1"/>
</dbReference>
<comment type="caution">
    <text evidence="1">The sequence shown here is derived from an EMBL/GenBank/DDBJ whole genome shotgun (WGS) entry which is preliminary data.</text>
</comment>
<accession>A0AAW1ZIA6</accession>
<dbReference type="PANTHER" id="PTHR31393">
    <property type="entry name" value="C5ORF31"/>
    <property type="match status" value="1"/>
</dbReference>
<gene>
    <name evidence="1" type="ORF">ABG768_008449</name>
</gene>